<evidence type="ECO:0000313" key="4">
    <source>
        <dbReference type="WBParaSite" id="MBELARI_LOCUS8481"/>
    </source>
</evidence>
<evidence type="ECO:0000313" key="3">
    <source>
        <dbReference type="Proteomes" id="UP000887575"/>
    </source>
</evidence>
<feature type="region of interest" description="Disordered" evidence="1">
    <location>
        <begin position="698"/>
        <end position="733"/>
    </location>
</feature>
<feature type="compositionally biased region" description="Basic residues" evidence="1">
    <location>
        <begin position="779"/>
        <end position="794"/>
    </location>
</feature>
<sequence length="911" mass="104811">MNIPLIKPQHLSHRLRKVSIIKAVSGSVEIEEKSDEKTTTETATTTENPEENEDFLDMRKLVKGSINALAQLPTGQKVNKTENFYNLLQIPAAILGDIAGGRVLETTTAQSHQVADDASPFRQMTSWEEEEKARLEEEKKREAIRMRLEVEKRLIDEARIRAEAQRRLAQQEGARIAAALAQALPKPSTTPLPIQIPQQIPQESPLVVGRPVVKSVERTPRIETTQMFNLPSLNLNNLFGTPMPTSPPILSPLAQGMPTPHYAYQPIVQPDGTTYYQQVLIVPSSIPFPAPNQAAHNQTSTTTTTTTITTAIRVEPKRKIDIHKENSEKRFKTYSSKTLQTDGATSAEKESMSEENGEDDEGHSFKLVSKGRSTLATASLPSNEEQQRVAQVFADEFSQKSVPSKSYHTRSMSPYFVKSSMMGLNEDKKLMKLKRRDPEMEQDDEMVKEKRKKGKKRRRSWRREIHRREEMTTQTTTEEPTTTTESTTATTEIPTTEKVTRKLRRLEIRRKQSKSEEDEKYSYTKTHNPTLKRIQKEFIVEEEIHSTTTKEPLDTREAEMEIERTANAIEKELIRAKAEVQAQQALKLEAEKRLMRTTEKTKKKKRRHRRKHRKSYHRRSELINGSPRVDGVKMAPQDDPKVGDDEKSPFVTKMEQDYPSAMDLIKKTETLNIAESAEKIPKREEMLSVLEQRLSNANSIKKKKSTPRKEFTMERKDRSSEKGSEEERMLIGDDLSREIERILHQVQKERKEEKDEEEKKEEQQVQVASVRESDEVVHKERKKKRRQQRIAQKKRLFSHELIAQPTSTTTTTKTTTTTTTTTTESLQTTTVENGLVSAELLTIQQISGIEPLQITRRHCRNIRSFAWQHGMADVTDFALLHCSYIENYYPNLPCARAEEYMVYCRQFYKQF</sequence>
<organism evidence="3 4">
    <name type="scientific">Mesorhabditis belari</name>
    <dbReference type="NCBI Taxonomy" id="2138241"/>
    <lineage>
        <taxon>Eukaryota</taxon>
        <taxon>Metazoa</taxon>
        <taxon>Ecdysozoa</taxon>
        <taxon>Nematoda</taxon>
        <taxon>Chromadorea</taxon>
        <taxon>Rhabditida</taxon>
        <taxon>Rhabditina</taxon>
        <taxon>Rhabditomorpha</taxon>
        <taxon>Rhabditoidea</taxon>
        <taxon>Rhabditidae</taxon>
        <taxon>Mesorhabditinae</taxon>
        <taxon>Mesorhabditis</taxon>
    </lineage>
</organism>
<name>A0AAF3FP97_9BILA</name>
<evidence type="ECO:0000256" key="1">
    <source>
        <dbReference type="SAM" id="MobiDB-lite"/>
    </source>
</evidence>
<feature type="compositionally biased region" description="Basic residues" evidence="1">
    <location>
        <begin position="449"/>
        <end position="461"/>
    </location>
</feature>
<reference evidence="4" key="1">
    <citation type="submission" date="2024-02" db="UniProtKB">
        <authorList>
            <consortium name="WormBaseParasite"/>
        </authorList>
    </citation>
    <scope>IDENTIFICATION</scope>
</reference>
<feature type="compositionally biased region" description="Basic residues" evidence="1">
    <location>
        <begin position="601"/>
        <end position="617"/>
    </location>
</feature>
<evidence type="ECO:0000259" key="2">
    <source>
        <dbReference type="Pfam" id="PF23626"/>
    </source>
</evidence>
<feature type="compositionally biased region" description="Basic and acidic residues" evidence="1">
    <location>
        <begin position="591"/>
        <end position="600"/>
    </location>
</feature>
<feature type="compositionally biased region" description="Basic and acidic residues" evidence="1">
    <location>
        <begin position="707"/>
        <end position="733"/>
    </location>
</feature>
<dbReference type="AlphaFoldDB" id="A0AAF3FP97"/>
<dbReference type="InterPro" id="IPR055352">
    <property type="entry name" value="CCD_aECM"/>
</dbReference>
<dbReference type="Pfam" id="PF23626">
    <property type="entry name" value="CCD_aECM"/>
    <property type="match status" value="1"/>
</dbReference>
<dbReference type="Proteomes" id="UP000887575">
    <property type="component" value="Unassembled WGS sequence"/>
</dbReference>
<feature type="compositionally biased region" description="Polar residues" evidence="1">
    <location>
        <begin position="333"/>
        <end position="344"/>
    </location>
</feature>
<feature type="region of interest" description="Disordered" evidence="1">
    <location>
        <begin position="436"/>
        <end position="528"/>
    </location>
</feature>
<feature type="compositionally biased region" description="Basic and acidic residues" evidence="1">
    <location>
        <begin position="505"/>
        <end position="522"/>
    </location>
</feature>
<feature type="compositionally biased region" description="Basic and acidic residues" evidence="1">
    <location>
        <begin position="30"/>
        <end position="39"/>
    </location>
</feature>
<feature type="compositionally biased region" description="Basic and acidic residues" evidence="1">
    <location>
        <begin position="462"/>
        <end position="471"/>
    </location>
</feature>
<feature type="domain" description="aECM cysteine-cradle" evidence="2">
    <location>
        <begin position="855"/>
        <end position="907"/>
    </location>
</feature>
<protein>
    <recommendedName>
        <fullName evidence="2">aECM cysteine-cradle domain-containing protein</fullName>
    </recommendedName>
</protein>
<feature type="region of interest" description="Disordered" evidence="1">
    <location>
        <begin position="331"/>
        <end position="364"/>
    </location>
</feature>
<accession>A0AAF3FP97</accession>
<feature type="region of interest" description="Disordered" evidence="1">
    <location>
        <begin position="29"/>
        <end position="51"/>
    </location>
</feature>
<feature type="region of interest" description="Disordered" evidence="1">
    <location>
        <begin position="747"/>
        <end position="794"/>
    </location>
</feature>
<proteinExistence type="predicted"/>
<keyword evidence="3" id="KW-1185">Reference proteome</keyword>
<feature type="compositionally biased region" description="Low complexity" evidence="1">
    <location>
        <begin position="472"/>
        <end position="497"/>
    </location>
</feature>
<dbReference type="WBParaSite" id="MBELARI_LOCUS8481">
    <property type="protein sequence ID" value="MBELARI_LOCUS8481"/>
    <property type="gene ID" value="MBELARI_LOCUS8481"/>
</dbReference>
<feature type="compositionally biased region" description="Basic and acidic residues" evidence="1">
    <location>
        <begin position="636"/>
        <end position="648"/>
    </location>
</feature>
<feature type="region of interest" description="Disordered" evidence="1">
    <location>
        <begin position="591"/>
        <end position="656"/>
    </location>
</feature>